<reference evidence="1 2" key="1">
    <citation type="journal article" date="2018" name="Front. Plant Sci.">
        <title>Red Clover (Trifolium pratense) and Zigzag Clover (T. medium) - A Picture of Genomic Similarities and Differences.</title>
        <authorList>
            <person name="Dluhosova J."/>
            <person name="Istvanek J."/>
            <person name="Nedelnik J."/>
            <person name="Repkova J."/>
        </authorList>
    </citation>
    <scope>NUCLEOTIDE SEQUENCE [LARGE SCALE GENOMIC DNA]</scope>
    <source>
        <strain evidence="2">cv. 10/8</strain>
        <tissue evidence="1">Leaf</tissue>
    </source>
</reference>
<dbReference type="EMBL" id="LXQA010073076">
    <property type="protein sequence ID" value="MCI09553.1"/>
    <property type="molecule type" value="Genomic_DNA"/>
</dbReference>
<dbReference type="Proteomes" id="UP000265520">
    <property type="component" value="Unassembled WGS sequence"/>
</dbReference>
<name>A0A392PBS2_9FABA</name>
<proteinExistence type="predicted"/>
<dbReference type="AlphaFoldDB" id="A0A392PBS2"/>
<sequence length="134" mass="15179">MSLLCQARIGSIIVQESVYVCRLRRWSRSPRRGRIGLFIISSAVHNFECCRHPFIISFLCERLEVPTRDKDDIIGSIEPIGRKFFWKDKTATYKAYAEHAAAAEAATAAPPPPPQHQMDLELPLFSPPLMVVVQ</sequence>
<evidence type="ECO:0000313" key="2">
    <source>
        <dbReference type="Proteomes" id="UP000265520"/>
    </source>
</evidence>
<comment type="caution">
    <text evidence="1">The sequence shown here is derived from an EMBL/GenBank/DDBJ whole genome shotgun (WGS) entry which is preliminary data.</text>
</comment>
<evidence type="ECO:0000313" key="1">
    <source>
        <dbReference type="EMBL" id="MCI09553.1"/>
    </source>
</evidence>
<accession>A0A392PBS2</accession>
<organism evidence="1 2">
    <name type="scientific">Trifolium medium</name>
    <dbReference type="NCBI Taxonomy" id="97028"/>
    <lineage>
        <taxon>Eukaryota</taxon>
        <taxon>Viridiplantae</taxon>
        <taxon>Streptophyta</taxon>
        <taxon>Embryophyta</taxon>
        <taxon>Tracheophyta</taxon>
        <taxon>Spermatophyta</taxon>
        <taxon>Magnoliopsida</taxon>
        <taxon>eudicotyledons</taxon>
        <taxon>Gunneridae</taxon>
        <taxon>Pentapetalae</taxon>
        <taxon>rosids</taxon>
        <taxon>fabids</taxon>
        <taxon>Fabales</taxon>
        <taxon>Fabaceae</taxon>
        <taxon>Papilionoideae</taxon>
        <taxon>50 kb inversion clade</taxon>
        <taxon>NPAAA clade</taxon>
        <taxon>Hologalegina</taxon>
        <taxon>IRL clade</taxon>
        <taxon>Trifolieae</taxon>
        <taxon>Trifolium</taxon>
    </lineage>
</organism>
<keyword evidence="2" id="KW-1185">Reference proteome</keyword>
<protein>
    <submittedName>
        <fullName evidence="1">Uncharacterized protein</fullName>
    </submittedName>
</protein>
<feature type="non-terminal residue" evidence="1">
    <location>
        <position position="134"/>
    </location>
</feature>